<dbReference type="EMBL" id="VXIV02003230">
    <property type="protein sequence ID" value="KAF6019442.1"/>
    <property type="molecule type" value="Genomic_DNA"/>
</dbReference>
<comment type="caution">
    <text evidence="1">The sequence shown here is derived from an EMBL/GenBank/DDBJ whole genome shotgun (WGS) entry which is preliminary data.</text>
</comment>
<keyword evidence="2" id="KW-1185">Reference proteome</keyword>
<dbReference type="Proteomes" id="UP000593567">
    <property type="component" value="Unassembled WGS sequence"/>
</dbReference>
<organism evidence="1 2">
    <name type="scientific">Bugula neritina</name>
    <name type="common">Brown bryozoan</name>
    <name type="synonym">Sertularia neritina</name>
    <dbReference type="NCBI Taxonomy" id="10212"/>
    <lineage>
        <taxon>Eukaryota</taxon>
        <taxon>Metazoa</taxon>
        <taxon>Spiralia</taxon>
        <taxon>Lophotrochozoa</taxon>
        <taxon>Bryozoa</taxon>
        <taxon>Gymnolaemata</taxon>
        <taxon>Cheilostomatida</taxon>
        <taxon>Flustrina</taxon>
        <taxon>Buguloidea</taxon>
        <taxon>Bugulidae</taxon>
        <taxon>Bugula</taxon>
    </lineage>
</organism>
<evidence type="ECO:0000313" key="2">
    <source>
        <dbReference type="Proteomes" id="UP000593567"/>
    </source>
</evidence>
<accession>A0A7J7IZV2</accession>
<reference evidence="1" key="1">
    <citation type="submission" date="2020-06" db="EMBL/GenBank/DDBJ databases">
        <title>Draft genome of Bugula neritina, a colonial animal packing powerful symbionts and potential medicines.</title>
        <authorList>
            <person name="Rayko M."/>
        </authorList>
    </citation>
    <scope>NUCLEOTIDE SEQUENCE [LARGE SCALE GENOMIC DNA]</scope>
    <source>
        <strain evidence="1">Kwan_BN1</strain>
    </source>
</reference>
<dbReference type="AlphaFoldDB" id="A0A7J7IZV2"/>
<sequence length="67" mass="7494">MAFDLSLAALIKVGAMKVYKFLIHDGIMSDTVLAFLPFEPHYYVDTWAYIIILATLKSCTSATYTAK</sequence>
<name>A0A7J7IZV2_BUGNE</name>
<gene>
    <name evidence="1" type="ORF">EB796_022249</name>
</gene>
<evidence type="ECO:0000313" key="1">
    <source>
        <dbReference type="EMBL" id="KAF6019442.1"/>
    </source>
</evidence>
<protein>
    <submittedName>
        <fullName evidence="1">Uncharacterized protein</fullName>
    </submittedName>
</protein>
<proteinExistence type="predicted"/>